<evidence type="ECO:0000313" key="3">
    <source>
        <dbReference type="Proteomes" id="UP001300745"/>
    </source>
</evidence>
<evidence type="ECO:0000313" key="2">
    <source>
        <dbReference type="EMBL" id="MCX2937795.1"/>
    </source>
</evidence>
<dbReference type="Proteomes" id="UP001300745">
    <property type="component" value="Unassembled WGS sequence"/>
</dbReference>
<gene>
    <name evidence="2" type="ORF">ORI27_13885</name>
</gene>
<reference evidence="2 3" key="1">
    <citation type="submission" date="2022-11" db="EMBL/GenBank/DDBJ databases">
        <title>Mycobacterium sp. nov.</title>
        <authorList>
            <person name="Papic B."/>
            <person name="Spicic S."/>
            <person name="Duvnjak S."/>
        </authorList>
    </citation>
    <scope>NUCLEOTIDE SEQUENCE [LARGE SCALE GENOMIC DNA]</scope>
    <source>
        <strain evidence="2 3">CVI_P4</strain>
    </source>
</reference>
<protein>
    <submittedName>
        <fullName evidence="2">Uncharacterized protein</fullName>
    </submittedName>
</protein>
<name>A0ABT3SFX2_9MYCO</name>
<organism evidence="2 3">
    <name type="scientific">Mycobacterium pinniadriaticum</name>
    <dbReference type="NCBI Taxonomy" id="2994102"/>
    <lineage>
        <taxon>Bacteria</taxon>
        <taxon>Bacillati</taxon>
        <taxon>Actinomycetota</taxon>
        <taxon>Actinomycetes</taxon>
        <taxon>Mycobacteriales</taxon>
        <taxon>Mycobacteriaceae</taxon>
        <taxon>Mycobacterium</taxon>
    </lineage>
</organism>
<accession>A0ABT3SFX2</accession>
<sequence>MAKATGKDHAQVNLDIWGDDDWLDLTPPAQHLYFVLWTSPELSYCGCGPWHPGRISAKAKGWTPAAVEDAAVELSAELFLIIDTVTEEFDLRSWIKHDGLWRSPNMAVSMANARAALASRTLRGVVVHEVQKIKARNIAEATEEDPVSKSWQREAVKNLLSQTAVDPATLPPFTPTLTPPPTPGGTPIATPALTLSDGVGVNPSNNPGPTPAPAPISNSTGGYVSRERHLSVVPASEFPPPKTCPEFGKPTHPVRCGACADARRNREQWDIDQAAARAQAITDCDDCDDEGWRLGPDRLPLDDAIRCDHQPPQEAAAHA</sequence>
<feature type="compositionally biased region" description="Low complexity" evidence="1">
    <location>
        <begin position="185"/>
        <end position="194"/>
    </location>
</feature>
<evidence type="ECO:0000256" key="1">
    <source>
        <dbReference type="SAM" id="MobiDB-lite"/>
    </source>
</evidence>
<dbReference type="RefSeq" id="WP_265997453.1">
    <property type="nucleotide sequence ID" value="NZ_JAPJDN010000010.1"/>
</dbReference>
<proteinExistence type="predicted"/>
<feature type="region of interest" description="Disordered" evidence="1">
    <location>
        <begin position="166"/>
        <end position="218"/>
    </location>
</feature>
<feature type="compositionally biased region" description="Pro residues" evidence="1">
    <location>
        <begin position="169"/>
        <end position="184"/>
    </location>
</feature>
<dbReference type="EMBL" id="JAPJDO010000010">
    <property type="protein sequence ID" value="MCX2937795.1"/>
    <property type="molecule type" value="Genomic_DNA"/>
</dbReference>
<keyword evidence="3" id="KW-1185">Reference proteome</keyword>
<comment type="caution">
    <text evidence="2">The sequence shown here is derived from an EMBL/GenBank/DDBJ whole genome shotgun (WGS) entry which is preliminary data.</text>
</comment>